<sequence>MNSNIFYRLLILAFYFILFYFILRFISFCVLFHFVLFRFVFYFVLYLIYVLNDVIYNKDVFGMIL</sequence>
<dbReference type="AlphaFoldDB" id="A0AA96UZ75"/>
<name>A0AA96UZ75_9EURY</name>
<evidence type="ECO:0000256" key="1">
    <source>
        <dbReference type="SAM" id="Phobius"/>
    </source>
</evidence>
<reference evidence="2 3" key="1">
    <citation type="submission" date="2023-07" db="EMBL/GenBank/DDBJ databases">
        <title>Closed genoem sequence of Methanomicrococcus sp. Hf6.</title>
        <authorList>
            <person name="Poehlein A."/>
            <person name="Protasov E."/>
            <person name="Platt K."/>
            <person name="Reeh H."/>
            <person name="Daniel R."/>
            <person name="Brune A."/>
        </authorList>
    </citation>
    <scope>NUCLEOTIDE SEQUENCE [LARGE SCALE GENOMIC DNA]</scope>
    <source>
        <strain evidence="2 3">Hf6</strain>
    </source>
</reference>
<gene>
    <name evidence="2" type="ORF">MmiHf6_07160</name>
</gene>
<evidence type="ECO:0000313" key="2">
    <source>
        <dbReference type="EMBL" id="WNY23409.1"/>
    </source>
</evidence>
<keyword evidence="1" id="KW-0472">Membrane</keyword>
<protein>
    <submittedName>
        <fullName evidence="2">Uncharacterized protein</fullName>
    </submittedName>
</protein>
<feature type="transmembrane region" description="Helical" evidence="1">
    <location>
        <begin position="6"/>
        <end position="23"/>
    </location>
</feature>
<keyword evidence="1" id="KW-0812">Transmembrane</keyword>
<keyword evidence="3" id="KW-1185">Reference proteome</keyword>
<keyword evidence="1" id="KW-1133">Transmembrane helix</keyword>
<feature type="transmembrane region" description="Helical" evidence="1">
    <location>
        <begin position="30"/>
        <end position="51"/>
    </location>
</feature>
<dbReference type="Proteomes" id="UP001302978">
    <property type="component" value="Chromosome"/>
</dbReference>
<dbReference type="KEGG" id="mehf:MmiHf6_07160"/>
<accession>A0AA96UZ75</accession>
<organism evidence="2 3">
    <name type="scientific">Methanimicrococcus hongohii</name>
    <dbReference type="NCBI Taxonomy" id="3028295"/>
    <lineage>
        <taxon>Archaea</taxon>
        <taxon>Methanobacteriati</taxon>
        <taxon>Methanobacteriota</taxon>
        <taxon>Stenosarchaea group</taxon>
        <taxon>Methanomicrobia</taxon>
        <taxon>Methanosarcinales</taxon>
        <taxon>Methanosarcinaceae</taxon>
        <taxon>Methanimicrococcus</taxon>
    </lineage>
</organism>
<evidence type="ECO:0000313" key="3">
    <source>
        <dbReference type="Proteomes" id="UP001302978"/>
    </source>
</evidence>
<dbReference type="EMBL" id="CP131059">
    <property type="protein sequence ID" value="WNY23409.1"/>
    <property type="molecule type" value="Genomic_DNA"/>
</dbReference>
<proteinExistence type="predicted"/>